<name>A0A365K736_9BACL</name>
<feature type="transmembrane region" description="Helical" evidence="1">
    <location>
        <begin position="12"/>
        <end position="37"/>
    </location>
</feature>
<evidence type="ECO:0000313" key="2">
    <source>
        <dbReference type="EMBL" id="RAZ68453.1"/>
    </source>
</evidence>
<keyword evidence="1" id="KW-1133">Transmembrane helix</keyword>
<accession>A0A365K736</accession>
<dbReference type="InterPro" id="IPR016977">
    <property type="entry name" value="ComGF"/>
</dbReference>
<evidence type="ECO:0000256" key="1">
    <source>
        <dbReference type="SAM" id="Phobius"/>
    </source>
</evidence>
<sequence>MHRVNIRSSNGFAFLDSLLELLALSVMLPLAAMFYLFSTQFLVELDSSATEFRLFTLELQPYLEGSDRVYLTLKGKGVRIVKGKTVYDIELNGTVIRKRKAGLGHEIMLTDVKGGHFEVEGDRLKIQLEFQSGAKEEADYALSLPD</sequence>
<dbReference type="AlphaFoldDB" id="A0A365K736"/>
<reference evidence="2 3" key="1">
    <citation type="submission" date="2018-06" db="EMBL/GenBank/DDBJ databases">
        <title>The draft genome sequences of strains SCU63 and S1.</title>
        <authorList>
            <person name="Gan L."/>
        </authorList>
    </citation>
    <scope>NUCLEOTIDE SEQUENCE [LARGE SCALE GENOMIC DNA]</scope>
    <source>
        <strain evidence="2 3">S1</strain>
    </source>
</reference>
<protein>
    <recommendedName>
        <fullName evidence="4">Competence protein ComGF</fullName>
    </recommendedName>
</protein>
<dbReference type="EMBL" id="QLZQ01000002">
    <property type="protein sequence ID" value="RAZ68453.1"/>
    <property type="molecule type" value="Genomic_DNA"/>
</dbReference>
<gene>
    <name evidence="2" type="ORF">DP119_07235</name>
</gene>
<dbReference type="Pfam" id="PF15980">
    <property type="entry name" value="ComGF"/>
    <property type="match status" value="1"/>
</dbReference>
<evidence type="ECO:0008006" key="4">
    <source>
        <dbReference type="Google" id="ProtNLM"/>
    </source>
</evidence>
<dbReference type="OrthoDB" id="2361316at2"/>
<organism evidence="2 3">
    <name type="scientific">Planococcus maitriensis</name>
    <dbReference type="NCBI Taxonomy" id="221799"/>
    <lineage>
        <taxon>Bacteria</taxon>
        <taxon>Bacillati</taxon>
        <taxon>Bacillota</taxon>
        <taxon>Bacilli</taxon>
        <taxon>Bacillales</taxon>
        <taxon>Caryophanaceae</taxon>
        <taxon>Planococcus</taxon>
    </lineage>
</organism>
<keyword evidence="3" id="KW-1185">Reference proteome</keyword>
<evidence type="ECO:0000313" key="3">
    <source>
        <dbReference type="Proteomes" id="UP000251869"/>
    </source>
</evidence>
<proteinExistence type="predicted"/>
<dbReference type="Proteomes" id="UP000251869">
    <property type="component" value="Unassembled WGS sequence"/>
</dbReference>
<dbReference type="RefSeq" id="WP_112232288.1">
    <property type="nucleotide sequence ID" value="NZ_QLZQ01000002.1"/>
</dbReference>
<comment type="caution">
    <text evidence="2">The sequence shown here is derived from an EMBL/GenBank/DDBJ whole genome shotgun (WGS) entry which is preliminary data.</text>
</comment>
<keyword evidence="1" id="KW-0812">Transmembrane</keyword>
<keyword evidence="1" id="KW-0472">Membrane</keyword>